<evidence type="ECO:0000256" key="4">
    <source>
        <dbReference type="RuleBase" id="RU361187"/>
    </source>
</evidence>
<accession>A0A1H4BN78</accession>
<dbReference type="OrthoDB" id="273314at2"/>
<dbReference type="EMBL" id="FNRA01000003">
    <property type="protein sequence ID" value="SEA49262.1"/>
    <property type="molecule type" value="Genomic_DNA"/>
</dbReference>
<evidence type="ECO:0000256" key="2">
    <source>
        <dbReference type="ARBA" id="ARBA00022801"/>
    </source>
</evidence>
<dbReference type="STRING" id="425514.SAMN05443550_103402"/>
<dbReference type="Proteomes" id="UP000198850">
    <property type="component" value="Unassembled WGS sequence"/>
</dbReference>
<sequence>MKKYLRATLFWPMLALIVLLIPVTLFAQKHAEGPSSATATFTNFNEKGEQVTRFSCAGEAIDAHDGEIALFDGMYYLYGTSYDCGFQWGKKDAPFCGFKVYSSRDMVSWTDRGFLFDAAKPVWQTRCNGATYGCFRPHVIFNKKTSLYILWINVYDNRVGFRVFTAKNPTGPFTEVAEPRLAVNADSPVAGLNNGDHDTFVDDDGTAYVAYTDWRTKGTIVIEKLNPDYLSGTGVHVKAVTTGNTEAPSLFKRGSKYYITYSDPNCGYCSGTGTSYKTAASPLGPWSEGISISNNSCGGQPSFVSPIKLPSGVIYLYGSDLWNNAAKNEALANYYWAPLSFADDGAIQPMICLQTVTIPVKQGIKKKALSAELDNTSGLEGFRTHGDIRKGTWRSQSFVAKRSGLLNRVSFTTFKNGDPDAALLLEIYAASDAGIPEGQPLSSAVVAAGSVGWAANYITVEPKCRVTAGRSYTIVLKSNTTSGFYGFAFNDGLKDEGRKSAYSTDGGHTYAVDERRTLMFQTYVREAMK</sequence>
<dbReference type="InterPro" id="IPR006710">
    <property type="entry name" value="Glyco_hydro_43"/>
</dbReference>
<dbReference type="GO" id="GO:0004553">
    <property type="term" value="F:hydrolase activity, hydrolyzing O-glycosyl compounds"/>
    <property type="evidence" value="ECO:0007669"/>
    <property type="project" value="InterPro"/>
</dbReference>
<gene>
    <name evidence="5" type="ORF">SAMN05443550_103402</name>
</gene>
<dbReference type="RefSeq" id="WP_090556011.1">
    <property type="nucleotide sequence ID" value="NZ_FNRA01000003.1"/>
</dbReference>
<organism evidence="5 6">
    <name type="scientific">Pedobacter hartonius</name>
    <dbReference type="NCBI Taxonomy" id="425514"/>
    <lineage>
        <taxon>Bacteria</taxon>
        <taxon>Pseudomonadati</taxon>
        <taxon>Bacteroidota</taxon>
        <taxon>Sphingobacteriia</taxon>
        <taxon>Sphingobacteriales</taxon>
        <taxon>Sphingobacteriaceae</taxon>
        <taxon>Pedobacter</taxon>
    </lineage>
</organism>
<proteinExistence type="inferred from homology"/>
<dbReference type="InterPro" id="IPR023296">
    <property type="entry name" value="Glyco_hydro_beta-prop_sf"/>
</dbReference>
<dbReference type="SUPFAM" id="SSF75005">
    <property type="entry name" value="Arabinanase/levansucrase/invertase"/>
    <property type="match status" value="1"/>
</dbReference>
<reference evidence="5 6" key="1">
    <citation type="submission" date="2016-10" db="EMBL/GenBank/DDBJ databases">
        <authorList>
            <person name="de Groot N.N."/>
        </authorList>
    </citation>
    <scope>NUCLEOTIDE SEQUENCE [LARGE SCALE GENOMIC DNA]</scope>
    <source>
        <strain evidence="5 6">DSM 19033</strain>
    </source>
</reference>
<dbReference type="Gene3D" id="2.115.10.20">
    <property type="entry name" value="Glycosyl hydrolase domain, family 43"/>
    <property type="match status" value="1"/>
</dbReference>
<keyword evidence="3 4" id="KW-0326">Glycosidase</keyword>
<name>A0A1H4BN78_9SPHI</name>
<dbReference type="AlphaFoldDB" id="A0A1H4BN78"/>
<evidence type="ECO:0000256" key="1">
    <source>
        <dbReference type="ARBA" id="ARBA00009865"/>
    </source>
</evidence>
<evidence type="ECO:0000313" key="6">
    <source>
        <dbReference type="Proteomes" id="UP000198850"/>
    </source>
</evidence>
<evidence type="ECO:0000256" key="3">
    <source>
        <dbReference type="ARBA" id="ARBA00023295"/>
    </source>
</evidence>
<keyword evidence="6" id="KW-1185">Reference proteome</keyword>
<dbReference type="CDD" id="cd18824">
    <property type="entry name" value="GH43_CtGH43-like"/>
    <property type="match status" value="1"/>
</dbReference>
<dbReference type="PANTHER" id="PTHR22925">
    <property type="entry name" value="GLYCOSYL HYDROLASE 43 FAMILY MEMBER"/>
    <property type="match status" value="1"/>
</dbReference>
<keyword evidence="2 4" id="KW-0378">Hydrolase</keyword>
<dbReference type="GO" id="GO:0005975">
    <property type="term" value="P:carbohydrate metabolic process"/>
    <property type="evidence" value="ECO:0007669"/>
    <property type="project" value="InterPro"/>
</dbReference>
<evidence type="ECO:0000313" key="5">
    <source>
        <dbReference type="EMBL" id="SEA49262.1"/>
    </source>
</evidence>
<comment type="similarity">
    <text evidence="1 4">Belongs to the glycosyl hydrolase 43 family.</text>
</comment>
<dbReference type="Pfam" id="PF04616">
    <property type="entry name" value="Glyco_hydro_43"/>
    <property type="match status" value="1"/>
</dbReference>
<protein>
    <submittedName>
        <fullName evidence="5">Glycosyl hydrolases family 43</fullName>
    </submittedName>
</protein>
<dbReference type="PANTHER" id="PTHR22925:SF3">
    <property type="entry name" value="GLYCOSYL HYDROLASE FAMILY PROTEIN 43"/>
    <property type="match status" value="1"/>
</dbReference>